<dbReference type="Proteomes" id="UP001501337">
    <property type="component" value="Unassembled WGS sequence"/>
</dbReference>
<evidence type="ECO:0000313" key="2">
    <source>
        <dbReference type="Proteomes" id="UP001501337"/>
    </source>
</evidence>
<name>A0ABP7PGM0_9GAMM</name>
<protein>
    <submittedName>
        <fullName evidence="1">Uncharacterized protein</fullName>
    </submittedName>
</protein>
<gene>
    <name evidence="1" type="ORF">GCM10022278_23890</name>
</gene>
<organism evidence="1 2">
    <name type="scientific">Allohahella marinimesophila</name>
    <dbReference type="NCBI Taxonomy" id="1054972"/>
    <lineage>
        <taxon>Bacteria</taxon>
        <taxon>Pseudomonadati</taxon>
        <taxon>Pseudomonadota</taxon>
        <taxon>Gammaproteobacteria</taxon>
        <taxon>Oceanospirillales</taxon>
        <taxon>Hahellaceae</taxon>
        <taxon>Allohahella</taxon>
    </lineage>
</organism>
<evidence type="ECO:0000313" key="1">
    <source>
        <dbReference type="EMBL" id="GAA3965275.1"/>
    </source>
</evidence>
<proteinExistence type="predicted"/>
<accession>A0ABP7PGM0</accession>
<dbReference type="EMBL" id="BAABBO010000010">
    <property type="protein sequence ID" value="GAA3965275.1"/>
    <property type="molecule type" value="Genomic_DNA"/>
</dbReference>
<sequence length="145" mass="16041">MNNEAAVLAYFDDFVEAFATFDGVRVAAKFGLPFMAKGQADSCALFKSYEALRAHFQVFLDDYKSKGCRECRYSDLDLRWLGADSVLATVNWSLLGGSEAPILGWTESYLLSFIESRPLAFATIDHVNEGDTASSSEAEKQQAEQ</sequence>
<dbReference type="RefSeq" id="WP_344806629.1">
    <property type="nucleotide sequence ID" value="NZ_BAABBO010000010.1"/>
</dbReference>
<comment type="caution">
    <text evidence="1">The sequence shown here is derived from an EMBL/GenBank/DDBJ whole genome shotgun (WGS) entry which is preliminary data.</text>
</comment>
<keyword evidence="2" id="KW-1185">Reference proteome</keyword>
<reference evidence="2" key="1">
    <citation type="journal article" date="2019" name="Int. J. Syst. Evol. Microbiol.">
        <title>The Global Catalogue of Microorganisms (GCM) 10K type strain sequencing project: providing services to taxonomists for standard genome sequencing and annotation.</title>
        <authorList>
            <consortium name="The Broad Institute Genomics Platform"/>
            <consortium name="The Broad Institute Genome Sequencing Center for Infectious Disease"/>
            <person name="Wu L."/>
            <person name="Ma J."/>
        </authorList>
    </citation>
    <scope>NUCLEOTIDE SEQUENCE [LARGE SCALE GENOMIC DNA]</scope>
    <source>
        <strain evidence="2">JCM 17555</strain>
    </source>
</reference>